<dbReference type="Proteomes" id="UP000007730">
    <property type="component" value="Chromosome"/>
</dbReference>
<dbReference type="HOGENOM" id="CLU_2602572_0_0_5"/>
<protein>
    <submittedName>
        <fullName evidence="1">Uncharacterized protein</fullName>
    </submittedName>
</protein>
<organism evidence="1 2">
    <name type="scientific">Afipia carboxidovorans (strain ATCC 49405 / DSM 1227 / KCTC 32145 / OM5)</name>
    <name type="common">Oligotropha carboxidovorans</name>
    <dbReference type="NCBI Taxonomy" id="504832"/>
    <lineage>
        <taxon>Bacteria</taxon>
        <taxon>Pseudomonadati</taxon>
        <taxon>Pseudomonadota</taxon>
        <taxon>Alphaproteobacteria</taxon>
        <taxon>Hyphomicrobiales</taxon>
        <taxon>Nitrobacteraceae</taxon>
        <taxon>Afipia</taxon>
    </lineage>
</organism>
<dbReference type="AlphaFoldDB" id="F8BUW4"/>
<dbReference type="EMBL" id="CP002826">
    <property type="protein sequence ID" value="AEI05913.1"/>
    <property type="molecule type" value="Genomic_DNA"/>
</dbReference>
<accession>F8BUW4</accession>
<dbReference type="STRING" id="504832.OCA5_c11950"/>
<sequence>MLGQPAPELGEGSTRRGWEGWIWEIQSEAAIFVTAIPRSDMLTAITAPHLFITSECDAEAASSADDQHVEDQASLRANG</sequence>
<proteinExistence type="predicted"/>
<evidence type="ECO:0000313" key="1">
    <source>
        <dbReference type="EMBL" id="AEI05913.1"/>
    </source>
</evidence>
<dbReference type="KEGG" id="ocg:OCA5_c11950"/>
<reference evidence="1 2" key="1">
    <citation type="journal article" date="2011" name="J. Bacteriol.">
        <title>Complete genome sequences of the chemolithoautotrophic Oligotropha carboxidovorans strains OM4 and OM5.</title>
        <authorList>
            <person name="Volland S."/>
            <person name="Rachinger M."/>
            <person name="Strittmatter A."/>
            <person name="Daniel R."/>
            <person name="Gottschalk G."/>
            <person name="Meyer O."/>
        </authorList>
    </citation>
    <scope>NUCLEOTIDE SEQUENCE [LARGE SCALE GENOMIC DNA]</scope>
    <source>
        <strain evidence="2">ATCC 49405 / DSM 1227 / KCTC 32145 / OM5</strain>
    </source>
</reference>
<name>F8BUW4_AFIC5</name>
<gene>
    <name evidence="1" type="ordered locus">OCA5_c11950</name>
</gene>
<evidence type="ECO:0000313" key="2">
    <source>
        <dbReference type="Proteomes" id="UP000007730"/>
    </source>
</evidence>
<keyword evidence="2" id="KW-1185">Reference proteome</keyword>